<name>A0A9W8TNG6_9PEZI</name>
<evidence type="ECO:0000313" key="4">
    <source>
        <dbReference type="Proteomes" id="UP001148614"/>
    </source>
</evidence>
<sequence length="484" mass="52233">MNKETPQWLHEYRQPYLKRKAVECHSGHRHTNNRPGAGLVLVRLNAASQVELLLDLRGPSLPEGGSYGFIGGSASTIGEAPVDTALREAWEEYHIKPKDLNLLGIQWKSDHGGYRYLHYTYVFAEYTPQDCKAPVPRGFESTRSEWFSVNALPSNLIGYVAQDLSTKIASCRHAPQAPPANTCASTKCRVPRPGFKECCSLHASSSGEVKYPKLPTVTVAPPPSPPQSSISADSNGNRYVALTSSGPSETAVAELVYKKLYGDKDFFDLAGSSTPETENKMQAKTTTETTATTNEEKAAEKKTEKPAKKGGFSQFLMSKFLGPSELTKKAGESGKQDNADKPEPKTGMPTQKVTPNPTPEPAMEAATPEKKDEEKKEASEQKEGDEKKGAGQSRSSLFSRFFSATKPAAKPVVAEPVAAETVAAEPVAANPEMKQEIASKPPAAATENPSMEQLSKSLMASTYTMVPPPSGMQNLVPGPAFQAN</sequence>
<evidence type="ECO:0000313" key="3">
    <source>
        <dbReference type="EMBL" id="KAJ3574576.1"/>
    </source>
</evidence>
<accession>A0A9W8TNG6</accession>
<feature type="domain" description="Nudix hydrolase" evidence="2">
    <location>
        <begin position="32"/>
        <end position="169"/>
    </location>
</feature>
<dbReference type="AlphaFoldDB" id="A0A9W8TNG6"/>
<evidence type="ECO:0000259" key="2">
    <source>
        <dbReference type="PROSITE" id="PS51462"/>
    </source>
</evidence>
<dbReference type="Gene3D" id="3.90.79.10">
    <property type="entry name" value="Nucleoside Triphosphate Pyrophosphohydrolase"/>
    <property type="match status" value="1"/>
</dbReference>
<feature type="region of interest" description="Disordered" evidence="1">
    <location>
        <begin position="271"/>
        <end position="395"/>
    </location>
</feature>
<feature type="compositionally biased region" description="Basic and acidic residues" evidence="1">
    <location>
        <begin position="294"/>
        <end position="307"/>
    </location>
</feature>
<reference evidence="3" key="1">
    <citation type="submission" date="2022-07" db="EMBL/GenBank/DDBJ databases">
        <title>Genome Sequence of Xylaria arbuscula.</title>
        <authorList>
            <person name="Buettner E."/>
        </authorList>
    </citation>
    <scope>NUCLEOTIDE SEQUENCE</scope>
    <source>
        <strain evidence="3">VT107</strain>
    </source>
</reference>
<proteinExistence type="predicted"/>
<protein>
    <recommendedName>
        <fullName evidence="2">Nudix hydrolase domain-containing protein</fullName>
    </recommendedName>
</protein>
<feature type="compositionally biased region" description="Polar residues" evidence="1">
    <location>
        <begin position="271"/>
        <end position="282"/>
    </location>
</feature>
<dbReference type="VEuPathDB" id="FungiDB:F4678DRAFT_440236"/>
<gene>
    <name evidence="3" type="ORF">NPX13_g4316</name>
</gene>
<comment type="caution">
    <text evidence="3">The sequence shown here is derived from an EMBL/GenBank/DDBJ whole genome shotgun (WGS) entry which is preliminary data.</text>
</comment>
<dbReference type="SUPFAM" id="SSF55811">
    <property type="entry name" value="Nudix"/>
    <property type="match status" value="1"/>
</dbReference>
<keyword evidence="4" id="KW-1185">Reference proteome</keyword>
<feature type="compositionally biased region" description="Basic and acidic residues" evidence="1">
    <location>
        <begin position="367"/>
        <end position="389"/>
    </location>
</feature>
<feature type="compositionally biased region" description="Basic and acidic residues" evidence="1">
    <location>
        <begin position="326"/>
        <end position="344"/>
    </location>
</feature>
<feature type="compositionally biased region" description="Low complexity" evidence="1">
    <location>
        <begin position="283"/>
        <end position="293"/>
    </location>
</feature>
<feature type="region of interest" description="Disordered" evidence="1">
    <location>
        <begin position="430"/>
        <end position="451"/>
    </location>
</feature>
<dbReference type="Proteomes" id="UP001148614">
    <property type="component" value="Unassembled WGS sequence"/>
</dbReference>
<dbReference type="Pfam" id="PF00293">
    <property type="entry name" value="NUDIX"/>
    <property type="match status" value="1"/>
</dbReference>
<dbReference type="InterPro" id="IPR000086">
    <property type="entry name" value="NUDIX_hydrolase_dom"/>
</dbReference>
<dbReference type="EMBL" id="JANPWZ010000602">
    <property type="protein sequence ID" value="KAJ3574576.1"/>
    <property type="molecule type" value="Genomic_DNA"/>
</dbReference>
<organism evidence="3 4">
    <name type="scientific">Xylaria arbuscula</name>
    <dbReference type="NCBI Taxonomy" id="114810"/>
    <lineage>
        <taxon>Eukaryota</taxon>
        <taxon>Fungi</taxon>
        <taxon>Dikarya</taxon>
        <taxon>Ascomycota</taxon>
        <taxon>Pezizomycotina</taxon>
        <taxon>Sordariomycetes</taxon>
        <taxon>Xylariomycetidae</taxon>
        <taxon>Xylariales</taxon>
        <taxon>Xylariaceae</taxon>
        <taxon>Xylaria</taxon>
    </lineage>
</organism>
<dbReference type="InterPro" id="IPR015797">
    <property type="entry name" value="NUDIX_hydrolase-like_dom_sf"/>
</dbReference>
<evidence type="ECO:0000256" key="1">
    <source>
        <dbReference type="SAM" id="MobiDB-lite"/>
    </source>
</evidence>
<dbReference type="PROSITE" id="PS51462">
    <property type="entry name" value="NUDIX"/>
    <property type="match status" value="1"/>
</dbReference>